<protein>
    <submittedName>
        <fullName evidence="1">Uncharacterized protein</fullName>
    </submittedName>
</protein>
<dbReference type="Pfam" id="PF19671">
    <property type="entry name" value="DUF6174"/>
    <property type="match status" value="1"/>
</dbReference>
<name>A0ABQ2EV76_9DEIO</name>
<evidence type="ECO:0000313" key="2">
    <source>
        <dbReference type="Proteomes" id="UP000647587"/>
    </source>
</evidence>
<reference evidence="2" key="1">
    <citation type="journal article" date="2019" name="Int. J. Syst. Evol. Microbiol.">
        <title>The Global Catalogue of Microorganisms (GCM) 10K type strain sequencing project: providing services to taxonomists for standard genome sequencing and annotation.</title>
        <authorList>
            <consortium name="The Broad Institute Genomics Platform"/>
            <consortium name="The Broad Institute Genome Sequencing Center for Infectious Disease"/>
            <person name="Wu L."/>
            <person name="Ma J."/>
        </authorList>
    </citation>
    <scope>NUCLEOTIDE SEQUENCE [LARGE SCALE GENOMIC DNA]</scope>
    <source>
        <strain evidence="2">JCM 30331</strain>
    </source>
</reference>
<dbReference type="Proteomes" id="UP000647587">
    <property type="component" value="Unassembled WGS sequence"/>
</dbReference>
<dbReference type="EMBL" id="BMPP01000005">
    <property type="protein sequence ID" value="GGK22297.1"/>
    <property type="molecule type" value="Genomic_DNA"/>
</dbReference>
<accession>A0ABQ2EV76</accession>
<keyword evidence="2" id="KW-1185">Reference proteome</keyword>
<gene>
    <name evidence="1" type="ORF">GCM10008955_14760</name>
</gene>
<dbReference type="InterPro" id="IPR046172">
    <property type="entry name" value="DUF6174"/>
</dbReference>
<evidence type="ECO:0000313" key="1">
    <source>
        <dbReference type="EMBL" id="GGK22297.1"/>
    </source>
</evidence>
<organism evidence="1 2">
    <name type="scientific">Deinococcus malanensis</name>
    <dbReference type="NCBI Taxonomy" id="1706855"/>
    <lineage>
        <taxon>Bacteria</taxon>
        <taxon>Thermotogati</taxon>
        <taxon>Deinococcota</taxon>
        <taxon>Deinococci</taxon>
        <taxon>Deinococcales</taxon>
        <taxon>Deinococcaceae</taxon>
        <taxon>Deinococcus</taxon>
    </lineage>
</organism>
<proteinExistence type="predicted"/>
<sequence length="129" mass="14474">MTLNRQLQAAQAKWAAAGLRNYTYDLRQLAAPVLFPEVRITVRNSRRTSLKPVQGDVMVALPMTAGPMEERFATVRQTLRAQQQTRCPDLKLRFDPALGYPTLVYSGTAEANVADGYGEWSIRRLLPLP</sequence>
<comment type="caution">
    <text evidence="1">The sequence shown here is derived from an EMBL/GenBank/DDBJ whole genome shotgun (WGS) entry which is preliminary data.</text>
</comment>